<dbReference type="Proteomes" id="UP001319827">
    <property type="component" value="Chromosome"/>
</dbReference>
<organism evidence="3 4">
    <name type="scientific">Desulfuromonas versatilis</name>
    <dbReference type="NCBI Taxonomy" id="2802975"/>
    <lineage>
        <taxon>Bacteria</taxon>
        <taxon>Pseudomonadati</taxon>
        <taxon>Thermodesulfobacteriota</taxon>
        <taxon>Desulfuromonadia</taxon>
        <taxon>Desulfuromonadales</taxon>
        <taxon>Desulfuromonadaceae</taxon>
        <taxon>Desulfuromonas</taxon>
    </lineage>
</organism>
<keyword evidence="1" id="KW-0472">Membrane</keyword>
<proteinExistence type="predicted"/>
<keyword evidence="4" id="KW-1185">Reference proteome</keyword>
<evidence type="ECO:0000313" key="3">
    <source>
        <dbReference type="EMBL" id="BCR06122.1"/>
    </source>
</evidence>
<keyword evidence="1" id="KW-1133">Transmembrane helix</keyword>
<reference evidence="3 4" key="1">
    <citation type="journal article" date="2016" name="C (Basel)">
        <title>Selective Growth of and Electricity Production by Marine Exoelectrogenic Bacteria in Self-Aggregated Hydrogel of Microbially Reduced Graphene Oxide.</title>
        <authorList>
            <person name="Yoshida N."/>
            <person name="Goto Y."/>
            <person name="Miyata Y."/>
        </authorList>
    </citation>
    <scope>NUCLEOTIDE SEQUENCE [LARGE SCALE GENOMIC DNA]</scope>
    <source>
        <strain evidence="3 4">NIT-T3</strain>
    </source>
</reference>
<feature type="transmembrane region" description="Helical" evidence="1">
    <location>
        <begin position="33"/>
        <end position="55"/>
    </location>
</feature>
<reference evidence="3 4" key="2">
    <citation type="journal article" date="2021" name="Int. J. Syst. Evol. Microbiol.">
        <title>Isolation and Polyphasic Characterization of Desulfuromonas versatilis sp. Nov., an Electrogenic Bacteria Capable of Versatile Metabolism Isolated from a Graphene Oxide-Reducing Enrichment Culture.</title>
        <authorList>
            <person name="Xie L."/>
            <person name="Yoshida N."/>
            <person name="Ishii S."/>
            <person name="Meng L."/>
        </authorList>
    </citation>
    <scope>NUCLEOTIDE SEQUENCE [LARGE SCALE GENOMIC DNA]</scope>
    <source>
        <strain evidence="3 4">NIT-T3</strain>
    </source>
</reference>
<accession>A0ABN6E1B2</accession>
<feature type="domain" description="Sodium symporter small subunit" evidence="2">
    <location>
        <begin position="25"/>
        <end position="106"/>
    </location>
</feature>
<dbReference type="InterPro" id="IPR019886">
    <property type="entry name" value="Na_symporter_ssu"/>
</dbReference>
<dbReference type="NCBIfam" id="TIGR03647">
    <property type="entry name" value="Na_symport_sm"/>
    <property type="match status" value="1"/>
</dbReference>
<feature type="transmembrane region" description="Helical" evidence="1">
    <location>
        <begin position="75"/>
        <end position="99"/>
    </location>
</feature>
<evidence type="ECO:0000313" key="4">
    <source>
        <dbReference type="Proteomes" id="UP001319827"/>
    </source>
</evidence>
<protein>
    <submittedName>
        <fullName evidence="3">Sodium:solute symporter</fullName>
    </submittedName>
</protein>
<dbReference type="RefSeq" id="WP_221249502.1">
    <property type="nucleotide sequence ID" value="NZ_AP024355.1"/>
</dbReference>
<evidence type="ECO:0000259" key="2">
    <source>
        <dbReference type="Pfam" id="PF13937"/>
    </source>
</evidence>
<gene>
    <name evidence="3" type="ORF">DESUT3_31910</name>
</gene>
<keyword evidence="1" id="KW-0812">Transmembrane</keyword>
<name>A0ABN6E1B2_9BACT</name>
<dbReference type="EMBL" id="AP024355">
    <property type="protein sequence ID" value="BCR06122.1"/>
    <property type="molecule type" value="Genomic_DNA"/>
</dbReference>
<dbReference type="Pfam" id="PF13937">
    <property type="entry name" value="DUF4212"/>
    <property type="match status" value="1"/>
</dbReference>
<sequence length="110" mass="13159">MDKQQAPPDPPAKDYRVNFFRPRPGFMRQKVRYTWILLISWAFFTFGFQLLLLLTQRKADGTGRLTETVVLGFPLHYLFSGQFIIVWFIVLCLLFNLFVDHLTKLYRKRK</sequence>
<evidence type="ECO:0000256" key="1">
    <source>
        <dbReference type="SAM" id="Phobius"/>
    </source>
</evidence>